<evidence type="ECO:0000256" key="4">
    <source>
        <dbReference type="ARBA" id="ARBA00022833"/>
    </source>
</evidence>
<gene>
    <name evidence="6" type="ORF">OSB04_031310</name>
</gene>
<feature type="region of interest" description="Disordered" evidence="5">
    <location>
        <begin position="13"/>
        <end position="35"/>
    </location>
</feature>
<proteinExistence type="predicted"/>
<evidence type="ECO:0000256" key="1">
    <source>
        <dbReference type="ARBA" id="ARBA00022723"/>
    </source>
</evidence>
<keyword evidence="4" id="KW-0862">Zinc</keyword>
<sequence>MASLDTDVTMVPAAEGSGGAGPSSSTASTSSSTKKAKRFEIKKWNAVSLWAWDIVVDNCAICRNHIMDLCDCTAGCAIFSAREGSYYFLDLQALNVRLTKPVLQVRNAQLLGGSAIMHFTFTVLADGLKLVKSVHW</sequence>
<dbReference type="InterPro" id="IPR013083">
    <property type="entry name" value="Znf_RING/FYVE/PHD"/>
</dbReference>
<dbReference type="InterPro" id="IPR051031">
    <property type="entry name" value="RING-box_E3_Ubiquitin_Ligase"/>
</dbReference>
<feature type="non-terminal residue" evidence="6">
    <location>
        <position position="1"/>
    </location>
</feature>
<feature type="compositionally biased region" description="Low complexity" evidence="5">
    <location>
        <begin position="22"/>
        <end position="33"/>
    </location>
</feature>
<dbReference type="Proteomes" id="UP001172457">
    <property type="component" value="Chromosome 8"/>
</dbReference>
<dbReference type="SUPFAM" id="SSF57850">
    <property type="entry name" value="RING/U-box"/>
    <property type="match status" value="1"/>
</dbReference>
<dbReference type="GO" id="GO:0008270">
    <property type="term" value="F:zinc ion binding"/>
    <property type="evidence" value="ECO:0007669"/>
    <property type="project" value="UniProtKB-KW"/>
</dbReference>
<comment type="caution">
    <text evidence="6">The sequence shown here is derived from an EMBL/GenBank/DDBJ whole genome shotgun (WGS) entry which is preliminary data.</text>
</comment>
<organism evidence="6 7">
    <name type="scientific">Centaurea solstitialis</name>
    <name type="common">yellow star-thistle</name>
    <dbReference type="NCBI Taxonomy" id="347529"/>
    <lineage>
        <taxon>Eukaryota</taxon>
        <taxon>Viridiplantae</taxon>
        <taxon>Streptophyta</taxon>
        <taxon>Embryophyta</taxon>
        <taxon>Tracheophyta</taxon>
        <taxon>Spermatophyta</taxon>
        <taxon>Magnoliopsida</taxon>
        <taxon>eudicotyledons</taxon>
        <taxon>Gunneridae</taxon>
        <taxon>Pentapetalae</taxon>
        <taxon>asterids</taxon>
        <taxon>campanulids</taxon>
        <taxon>Asterales</taxon>
        <taxon>Asteraceae</taxon>
        <taxon>Carduoideae</taxon>
        <taxon>Cardueae</taxon>
        <taxon>Centaureinae</taxon>
        <taxon>Centaurea</taxon>
    </lineage>
</organism>
<dbReference type="AlphaFoldDB" id="A0AA38VXG8"/>
<name>A0AA38VXG8_9ASTR</name>
<keyword evidence="2" id="KW-0863">Zinc-finger</keyword>
<evidence type="ECO:0000256" key="2">
    <source>
        <dbReference type="ARBA" id="ARBA00022771"/>
    </source>
</evidence>
<dbReference type="PANTHER" id="PTHR11210">
    <property type="entry name" value="RING BOX"/>
    <property type="match status" value="1"/>
</dbReference>
<accession>A0AA38VXG8</accession>
<protein>
    <submittedName>
        <fullName evidence="6">Uncharacterized protein</fullName>
    </submittedName>
</protein>
<evidence type="ECO:0000256" key="5">
    <source>
        <dbReference type="SAM" id="MobiDB-lite"/>
    </source>
</evidence>
<reference evidence="6" key="1">
    <citation type="submission" date="2023-03" db="EMBL/GenBank/DDBJ databases">
        <title>Chromosome-scale reference genome and RAD-based genetic map of yellow starthistle (Centaurea solstitialis) reveal putative structural variation and QTLs associated with invader traits.</title>
        <authorList>
            <person name="Reatini B."/>
            <person name="Cang F.A."/>
            <person name="Jiang Q."/>
            <person name="Mckibben M.T.W."/>
            <person name="Barker M.S."/>
            <person name="Rieseberg L.H."/>
            <person name="Dlugosch K.M."/>
        </authorList>
    </citation>
    <scope>NUCLEOTIDE SEQUENCE</scope>
    <source>
        <strain evidence="6">CAN-66</strain>
        <tissue evidence="6">Leaf</tissue>
    </source>
</reference>
<evidence type="ECO:0000313" key="6">
    <source>
        <dbReference type="EMBL" id="KAJ9538577.1"/>
    </source>
</evidence>
<keyword evidence="3" id="KW-0833">Ubl conjugation pathway</keyword>
<dbReference type="EMBL" id="JARYMX010000008">
    <property type="protein sequence ID" value="KAJ9538577.1"/>
    <property type="molecule type" value="Genomic_DNA"/>
</dbReference>
<keyword evidence="7" id="KW-1185">Reference proteome</keyword>
<keyword evidence="1" id="KW-0479">Metal-binding</keyword>
<dbReference type="Gene3D" id="3.30.40.10">
    <property type="entry name" value="Zinc/RING finger domain, C3HC4 (zinc finger)"/>
    <property type="match status" value="1"/>
</dbReference>
<evidence type="ECO:0000256" key="3">
    <source>
        <dbReference type="ARBA" id="ARBA00022786"/>
    </source>
</evidence>
<evidence type="ECO:0000313" key="7">
    <source>
        <dbReference type="Proteomes" id="UP001172457"/>
    </source>
</evidence>